<dbReference type="InterPro" id="IPR005553">
    <property type="entry name" value="CLAG"/>
</dbReference>
<keyword evidence="1" id="KW-0812">Transmembrane</keyword>
<name>A0A1J1GK23_PLARL</name>
<sequence>MICVIASICIFIILFIVAQTEQFSQKNGNINELRSMIDNKELYDNLIELERLMIQSLELDELKLPLLKPEMKVHLNLSNFKNIKITAGSNKGYHYIIPTSKVNIGDMVEYEHITKKQLIESYNYENSTLIKKKNLVVRTLKIIKCMLLPMIFYKNTKKLKGSLIQLNNLFYSYVNIKETPSSSSQADFRTWLHRTTKSNSINTKKNIFLHNILKNINSNILKDIINSNDLFFTSHPNIYFMKKLDKLSNKYDLGIFNLIGSHFIALGHFIILKLAFKLFYKYFEIGSIKFFSWQKILQFNISDRFKALDLICNEGTNYEADMKRREQYLKIDGTWTIEECRILEFLIHYFNKYQMELYTNAYQTNLKIQILLEHTHLKEEFFNYMCNKEKNCNVYDSGKFRNEYGRTTLKKKDKYNFPEYHVSVPSKINSFNVYINFLYFIKYYSYFSYKGILYTHLLNLTGILTGKSKAYVSSLYLPGYYNAIQLSFDKKTSLLELYENILKCVKKCHMGDRRYEVLSYNIDSLLNYKKNDKNICNMCEGTLFYISSQTENEPSMIQKFFSYVTEVVKVKNINILIKNMNIYEDYDNFLAHDINWYTFLLLFRLTSYKDIIHNNIAKAMYLSLAKEDQFKRSITTSYWFPSPIKKYYSQYVRKYKSTSLLQKLESFLSNDVIEKIKKCITFIVHLQSFLQLDFFYYLIETNMNEYIFPLTLLMESKFREWMKSFKLGRFFLDYDNEDIETERGEKIRRKYYVTPKYRKWILIMKKIIDKSYEIYFNQKNVKNLYKHHNIYGINNKIMLMKDSYELYSKNFHDIIFYADIFNLESDDLSLIPKKKLKKFYFYSHSIMGNSVNFYKFGIIYGFIINRDYLKKVVDILFSIYEVNKDIFSDTSFLQTVYLLFKKIEKSFYLRRRNNDISMNNIFFFNVSNNYSKMSKKDREKEINASMASKYFAKTLFVSFKMMFTIKLSRYMDDLDKKYGSDEFLRLIIDEDSFMNYFYISHGSMLDSLTNSFLPYYAKKSITQLKFGKAFILANLHKLCSNIFSILNLNNLSLLLEYQAIISSNFYVSKKMYQFVDKKMELVCMAFIAQMTPEYLDFLKNLPEYIQSGNSEKIYNIKDLISFPLSLLPISYAGLYEVGNIYLRKKLFFASVPFNKLQVGTNKKLYFAPLHNKKKAIAITFNYVVSYLHATLFCWLFYHFFGWYFYYDFSIMVLRNRVRVFDRYYSIFESSIGNFLLQNFNSFTIDPILNGFKKAYMHVRSKEQYKDLFNSRINIREINRSNIKNLEEQIHMLTPQEVEKLSKNENSIYIDDNLFFEQLDENEEFLNRRKTVCYEEKSKTEEIGKKKCSKEITEVTQNNLDEEPLQITKKKLQHDFDEDNFYPKIYCTEI</sequence>
<evidence type="ECO:0000313" key="3">
    <source>
        <dbReference type="EMBL" id="CRG84568.1"/>
    </source>
</evidence>
<keyword evidence="1" id="KW-1133">Transmembrane helix</keyword>
<evidence type="ECO:0000256" key="2">
    <source>
        <dbReference type="SAM" id="SignalP"/>
    </source>
</evidence>
<dbReference type="OrthoDB" id="10344572at2759"/>
<reference evidence="3 4" key="1">
    <citation type="submission" date="2015-04" db="EMBL/GenBank/DDBJ databases">
        <authorList>
            <consortium name="Pathogen Informatics"/>
        </authorList>
    </citation>
    <scope>NUCLEOTIDE SEQUENCE [LARGE SCALE GENOMIC DNA]</scope>
    <source>
        <strain evidence="3 4">SGS1</strain>
    </source>
</reference>
<accession>A0A1J1GK23</accession>
<dbReference type="GeneID" id="39734162"/>
<keyword evidence="1" id="KW-0472">Membrane</keyword>
<feature type="chain" id="PRO_5013131294" evidence="2">
    <location>
        <begin position="21"/>
        <end position="1389"/>
    </location>
</feature>
<dbReference type="KEGG" id="prel:PRELSG_0023500"/>
<keyword evidence="2" id="KW-0732">Signal</keyword>
<feature type="signal peptide" evidence="2">
    <location>
        <begin position="1"/>
        <end position="20"/>
    </location>
</feature>
<dbReference type="Proteomes" id="UP000220158">
    <property type="component" value="Unassembled WGS sequence"/>
</dbReference>
<keyword evidence="4" id="KW-1185">Reference proteome</keyword>
<dbReference type="Pfam" id="PF03805">
    <property type="entry name" value="CLAG"/>
    <property type="match status" value="1"/>
</dbReference>
<dbReference type="EMBL" id="CVMU01000148">
    <property type="protein sequence ID" value="CRG84568.1"/>
    <property type="molecule type" value="Genomic_DNA"/>
</dbReference>
<gene>
    <name evidence="3" type="ORF">PRELSG_0023500</name>
</gene>
<dbReference type="OMA" id="EAKNIKF"/>
<evidence type="ECO:0000313" key="4">
    <source>
        <dbReference type="Proteomes" id="UP000220158"/>
    </source>
</evidence>
<protein>
    <submittedName>
        <fullName evidence="3">Cytoadherence linked asexual protein, putative</fullName>
    </submittedName>
</protein>
<dbReference type="VEuPathDB" id="PlasmoDB:PRELSG_0023500"/>
<feature type="transmembrane region" description="Helical" evidence="1">
    <location>
        <begin position="1186"/>
        <end position="1206"/>
    </location>
</feature>
<dbReference type="RefSeq" id="XP_028531109.1">
    <property type="nucleotide sequence ID" value="XM_028680181.1"/>
</dbReference>
<dbReference type="GO" id="GO:0020035">
    <property type="term" value="P:adhesion of symbiont to microvasculature"/>
    <property type="evidence" value="ECO:0007669"/>
    <property type="project" value="InterPro"/>
</dbReference>
<evidence type="ECO:0000256" key="1">
    <source>
        <dbReference type="SAM" id="Phobius"/>
    </source>
</evidence>
<organism evidence="3 4">
    <name type="scientific">Plasmodium relictum</name>
    <dbReference type="NCBI Taxonomy" id="85471"/>
    <lineage>
        <taxon>Eukaryota</taxon>
        <taxon>Sar</taxon>
        <taxon>Alveolata</taxon>
        <taxon>Apicomplexa</taxon>
        <taxon>Aconoidasida</taxon>
        <taxon>Haemosporida</taxon>
        <taxon>Plasmodiidae</taxon>
        <taxon>Plasmodium</taxon>
        <taxon>Plasmodium (Haemamoeba)</taxon>
    </lineage>
</organism>
<proteinExistence type="predicted"/>